<proteinExistence type="predicted"/>
<keyword evidence="2" id="KW-1185">Reference proteome</keyword>
<dbReference type="AlphaFoldDB" id="A0A165EUH0"/>
<accession>A0A165EUH0</accession>
<reference evidence="1 2" key="1">
    <citation type="journal article" date="2016" name="Mol. Biol. Evol.">
        <title>Comparative Genomics of Early-Diverging Mushroom-Forming Fungi Provides Insights into the Origins of Lignocellulose Decay Capabilities.</title>
        <authorList>
            <person name="Nagy L.G."/>
            <person name="Riley R."/>
            <person name="Tritt A."/>
            <person name="Adam C."/>
            <person name="Daum C."/>
            <person name="Floudas D."/>
            <person name="Sun H."/>
            <person name="Yadav J.S."/>
            <person name="Pangilinan J."/>
            <person name="Larsson K.H."/>
            <person name="Matsuura K."/>
            <person name="Barry K."/>
            <person name="Labutti K."/>
            <person name="Kuo R."/>
            <person name="Ohm R.A."/>
            <person name="Bhattacharya S.S."/>
            <person name="Shirouzu T."/>
            <person name="Yoshinaga Y."/>
            <person name="Martin F.M."/>
            <person name="Grigoriev I.V."/>
            <person name="Hibbett D.S."/>
        </authorList>
    </citation>
    <scope>NUCLEOTIDE SEQUENCE [LARGE SCALE GENOMIC DNA]</scope>
    <source>
        <strain evidence="1 2">HHB12029</strain>
    </source>
</reference>
<evidence type="ECO:0000313" key="2">
    <source>
        <dbReference type="Proteomes" id="UP000077266"/>
    </source>
</evidence>
<sequence length="75" mass="8745">SHLHRINCVDSARCPSCGARSESVRHYLQHCPTFADARWRMRTRLGRRAEKMRTLLFTSQGLDELARYNARTGRL</sequence>
<name>A0A165EUH0_EXIGL</name>
<evidence type="ECO:0008006" key="3">
    <source>
        <dbReference type="Google" id="ProtNLM"/>
    </source>
</evidence>
<dbReference type="InParanoid" id="A0A165EUH0"/>
<gene>
    <name evidence="1" type="ORF">EXIGLDRAFT_569605</name>
</gene>
<organism evidence="1 2">
    <name type="scientific">Exidia glandulosa HHB12029</name>
    <dbReference type="NCBI Taxonomy" id="1314781"/>
    <lineage>
        <taxon>Eukaryota</taxon>
        <taxon>Fungi</taxon>
        <taxon>Dikarya</taxon>
        <taxon>Basidiomycota</taxon>
        <taxon>Agaricomycotina</taxon>
        <taxon>Agaricomycetes</taxon>
        <taxon>Auriculariales</taxon>
        <taxon>Exidiaceae</taxon>
        <taxon>Exidia</taxon>
    </lineage>
</organism>
<protein>
    <recommendedName>
        <fullName evidence="3">Reverse transcriptase zinc-binding domain-containing protein</fullName>
    </recommendedName>
</protein>
<evidence type="ECO:0000313" key="1">
    <source>
        <dbReference type="EMBL" id="KZV87715.1"/>
    </source>
</evidence>
<feature type="non-terminal residue" evidence="1">
    <location>
        <position position="1"/>
    </location>
</feature>
<dbReference type="EMBL" id="KV426117">
    <property type="protein sequence ID" value="KZV87715.1"/>
    <property type="molecule type" value="Genomic_DNA"/>
</dbReference>
<dbReference type="OrthoDB" id="3267074at2759"/>
<feature type="non-terminal residue" evidence="1">
    <location>
        <position position="75"/>
    </location>
</feature>
<dbReference type="Proteomes" id="UP000077266">
    <property type="component" value="Unassembled WGS sequence"/>
</dbReference>